<dbReference type="AlphaFoldDB" id="A0A2A6CNK3"/>
<comment type="similarity">
    <text evidence="1">Belongs to the nematode receptor-like protein sre family.</text>
</comment>
<evidence type="ECO:0000313" key="2">
    <source>
        <dbReference type="EnsemblMetazoa" id="PPA41487.1"/>
    </source>
</evidence>
<evidence type="ECO:0000256" key="1">
    <source>
        <dbReference type="ARBA" id="ARBA00006803"/>
    </source>
</evidence>
<keyword evidence="3" id="KW-1185">Reference proteome</keyword>
<protein>
    <submittedName>
        <fullName evidence="2">G protein-coupled receptor</fullName>
    </submittedName>
</protein>
<dbReference type="PANTHER" id="PTHR47521:SF7">
    <property type="entry name" value="SERPENTINE RECEPTOR CLASS EPSILON-6"/>
    <property type="match status" value="1"/>
</dbReference>
<reference evidence="3" key="1">
    <citation type="journal article" date="2008" name="Nat. Genet.">
        <title>The Pristionchus pacificus genome provides a unique perspective on nematode lifestyle and parasitism.</title>
        <authorList>
            <person name="Dieterich C."/>
            <person name="Clifton S.W."/>
            <person name="Schuster L.N."/>
            <person name="Chinwalla A."/>
            <person name="Delehaunty K."/>
            <person name="Dinkelacker I."/>
            <person name="Fulton L."/>
            <person name="Fulton R."/>
            <person name="Godfrey J."/>
            <person name="Minx P."/>
            <person name="Mitreva M."/>
            <person name="Roeseler W."/>
            <person name="Tian H."/>
            <person name="Witte H."/>
            <person name="Yang S.P."/>
            <person name="Wilson R.K."/>
            <person name="Sommer R.J."/>
        </authorList>
    </citation>
    <scope>NUCLEOTIDE SEQUENCE [LARGE SCALE GENOMIC DNA]</scope>
    <source>
        <strain evidence="3">PS312</strain>
    </source>
</reference>
<organism evidence="2 3">
    <name type="scientific">Pristionchus pacificus</name>
    <name type="common">Parasitic nematode worm</name>
    <dbReference type="NCBI Taxonomy" id="54126"/>
    <lineage>
        <taxon>Eukaryota</taxon>
        <taxon>Metazoa</taxon>
        <taxon>Ecdysozoa</taxon>
        <taxon>Nematoda</taxon>
        <taxon>Chromadorea</taxon>
        <taxon>Rhabditida</taxon>
        <taxon>Rhabditina</taxon>
        <taxon>Diplogasteromorpha</taxon>
        <taxon>Diplogasteroidea</taxon>
        <taxon>Neodiplogasteridae</taxon>
        <taxon>Pristionchus</taxon>
    </lineage>
</organism>
<dbReference type="Pfam" id="PF03125">
    <property type="entry name" value="Sre"/>
    <property type="match status" value="1"/>
</dbReference>
<accession>A0A2A6CNK3</accession>
<dbReference type="InterPro" id="IPR052860">
    <property type="entry name" value="NRL-GPCR1"/>
</dbReference>
<dbReference type="InterPro" id="IPR004151">
    <property type="entry name" value="7TM_GPCR_serpentine_rcpt_Sre"/>
</dbReference>
<sequence length="319" mass="35871">MLEAFVGVFLFFSIERAMATFAWSWYEKESALTLVAFVLLEGCAQLWSLTWSIALVLEYITTKALMIGFACTATIGITIGLVVIAVNFRATMKMKVGARVNKYSVARTYQIRENVVILKALFKIAKGACDRVGSLLQHARCFASRATGIIIMVYVMLHTNRTFTDEFYPFFEIIYAIEMRLSLCNLVVQGLIGSTARFIFIYNQYAGEGPLEERPSVIVASLLRCSMMEAFVGAFFLFSVERMVATFAWSWWKSSMKAAKIIDISIQIGISVIAVNWRASVRMKGGAHINGYSVARTFQIRENLVILKVRTDSYAMITN</sequence>
<name>A0A2A6CNK3_PRIPA</name>
<accession>A0A8R1UXT6</accession>
<dbReference type="GO" id="GO:0007606">
    <property type="term" value="P:sensory perception of chemical stimulus"/>
    <property type="evidence" value="ECO:0007669"/>
    <property type="project" value="InterPro"/>
</dbReference>
<dbReference type="PANTHER" id="PTHR47521">
    <property type="entry name" value="SERPENTINE RECEPTOR, CLASS E (EPSILON)-RELATED"/>
    <property type="match status" value="1"/>
</dbReference>
<dbReference type="GO" id="GO:0016020">
    <property type="term" value="C:membrane"/>
    <property type="evidence" value="ECO:0007669"/>
    <property type="project" value="InterPro"/>
</dbReference>
<dbReference type="EnsemblMetazoa" id="PPA41487.1">
    <property type="protein sequence ID" value="PPA41487.1"/>
    <property type="gene ID" value="WBGene00279856"/>
</dbReference>
<evidence type="ECO:0000313" key="3">
    <source>
        <dbReference type="Proteomes" id="UP000005239"/>
    </source>
</evidence>
<dbReference type="Proteomes" id="UP000005239">
    <property type="component" value="Unassembled WGS sequence"/>
</dbReference>
<proteinExistence type="inferred from homology"/>
<gene>
    <name evidence="2" type="primary">WBGene00279856</name>
</gene>
<reference evidence="2" key="2">
    <citation type="submission" date="2022-06" db="UniProtKB">
        <authorList>
            <consortium name="EnsemblMetazoa"/>
        </authorList>
    </citation>
    <scope>IDENTIFICATION</scope>
    <source>
        <strain evidence="2">PS312</strain>
    </source>
</reference>